<dbReference type="InterPro" id="IPR046730">
    <property type="entry name" value="DUF6622"/>
</dbReference>
<reference evidence="3" key="1">
    <citation type="submission" date="2018-04" db="EMBL/GenBank/DDBJ databases">
        <authorList>
            <person name="Illikoud N."/>
        </authorList>
    </citation>
    <scope>NUCLEOTIDE SEQUENCE [LARGE SCALE GENOMIC DNA]</scope>
</reference>
<keyword evidence="1" id="KW-0472">Membrane</keyword>
<dbReference type="AlphaFoldDB" id="A0A2X0RUW1"/>
<sequence length="168" mass="18720">MMILNFIEAILKGTPFWFWIILIYVIKKGLDYRKEGVVSVKRAFLIPVIFIGGGIAQSFGLGYQLDSLMTYLAALIVGACFGIVLYSANQTFYMKDNVFTRRGSWLPMFIILANFIVKDFFNVYLSLDANILSSLTFNIVYSILAGLAGGLILGGALNTVRKKKTMMA</sequence>
<accession>A0A2X0RUW1</accession>
<protein>
    <recommendedName>
        <fullName evidence="4">DUF1453 domain-containing protein</fullName>
    </recommendedName>
</protein>
<dbReference type="GeneID" id="66536953"/>
<feature type="transmembrane region" description="Helical" evidence="1">
    <location>
        <begin position="139"/>
        <end position="160"/>
    </location>
</feature>
<feature type="transmembrane region" description="Helical" evidence="1">
    <location>
        <begin position="6"/>
        <end position="26"/>
    </location>
</feature>
<evidence type="ECO:0000313" key="3">
    <source>
        <dbReference type="Proteomes" id="UP000270190"/>
    </source>
</evidence>
<keyword evidence="1" id="KW-0812">Transmembrane</keyword>
<keyword evidence="1" id="KW-1133">Transmembrane helix</keyword>
<evidence type="ECO:0000313" key="2">
    <source>
        <dbReference type="EMBL" id="SPP25521.1"/>
    </source>
</evidence>
<feature type="transmembrane region" description="Helical" evidence="1">
    <location>
        <begin position="109"/>
        <end position="127"/>
    </location>
</feature>
<feature type="transmembrane region" description="Helical" evidence="1">
    <location>
        <begin position="38"/>
        <end position="56"/>
    </location>
</feature>
<name>A0A2X0RUW1_BROTH</name>
<dbReference type="EMBL" id="OUNC01000001">
    <property type="protein sequence ID" value="SPP25521.1"/>
    <property type="molecule type" value="Genomic_DNA"/>
</dbReference>
<gene>
    <name evidence="2" type="ORF">BTBSAS_10036</name>
</gene>
<dbReference type="Proteomes" id="UP000270190">
    <property type="component" value="Unassembled WGS sequence"/>
</dbReference>
<organism evidence="2 3">
    <name type="scientific">Brochothrix thermosphacta</name>
    <name type="common">Microbacterium thermosphactum</name>
    <dbReference type="NCBI Taxonomy" id="2756"/>
    <lineage>
        <taxon>Bacteria</taxon>
        <taxon>Bacillati</taxon>
        <taxon>Bacillota</taxon>
        <taxon>Bacilli</taxon>
        <taxon>Bacillales</taxon>
        <taxon>Listeriaceae</taxon>
        <taxon>Brochothrix</taxon>
    </lineage>
</organism>
<dbReference type="Pfam" id="PF20327">
    <property type="entry name" value="DUF6622"/>
    <property type="match status" value="1"/>
</dbReference>
<evidence type="ECO:0008006" key="4">
    <source>
        <dbReference type="Google" id="ProtNLM"/>
    </source>
</evidence>
<feature type="transmembrane region" description="Helical" evidence="1">
    <location>
        <begin position="68"/>
        <end position="88"/>
    </location>
</feature>
<evidence type="ECO:0000256" key="1">
    <source>
        <dbReference type="SAM" id="Phobius"/>
    </source>
</evidence>
<proteinExistence type="predicted"/>
<dbReference type="RefSeq" id="WP_069133059.1">
    <property type="nucleotide sequence ID" value="NZ_CBCPKC010000008.1"/>
</dbReference>